<feature type="active site" description="Charge relay system" evidence="5">
    <location>
        <position position="361"/>
    </location>
</feature>
<dbReference type="EMBL" id="QZBD01000023">
    <property type="protein sequence ID" value="THY35400.1"/>
    <property type="molecule type" value="Genomic_DNA"/>
</dbReference>
<organism evidence="7 8">
    <name type="scientific">Aureobasidium pullulans</name>
    <name type="common">Black yeast</name>
    <name type="synonym">Pullularia pullulans</name>
    <dbReference type="NCBI Taxonomy" id="5580"/>
    <lineage>
        <taxon>Eukaryota</taxon>
        <taxon>Fungi</taxon>
        <taxon>Dikarya</taxon>
        <taxon>Ascomycota</taxon>
        <taxon>Pezizomycotina</taxon>
        <taxon>Dothideomycetes</taxon>
        <taxon>Dothideomycetidae</taxon>
        <taxon>Dothideales</taxon>
        <taxon>Saccotheciaceae</taxon>
        <taxon>Aureobasidium</taxon>
    </lineage>
</organism>
<keyword evidence="2 4" id="KW-0442">Lipid degradation</keyword>
<dbReference type="PANTHER" id="PTHR10272">
    <property type="entry name" value="PLATELET-ACTIVATING FACTOR ACETYLHYDROLASE"/>
    <property type="match status" value="1"/>
</dbReference>
<reference evidence="7 8" key="1">
    <citation type="submission" date="2018-10" db="EMBL/GenBank/DDBJ databases">
        <title>Fifty Aureobasidium pullulans genomes reveal a recombining polyextremotolerant generalist.</title>
        <authorList>
            <person name="Gostincar C."/>
            <person name="Turk M."/>
            <person name="Zajc J."/>
            <person name="Gunde-Cimerman N."/>
        </authorList>
    </citation>
    <scope>NUCLEOTIDE SEQUENCE [LARGE SCALE GENOMIC DNA]</scope>
    <source>
        <strain evidence="7 8">EXF-6604</strain>
    </source>
</reference>
<gene>
    <name evidence="7" type="ORF">D6D01_01334</name>
</gene>
<keyword evidence="6" id="KW-0812">Transmembrane</keyword>
<dbReference type="SUPFAM" id="SSF53474">
    <property type="entry name" value="alpha/beta-Hydrolases"/>
    <property type="match status" value="1"/>
</dbReference>
<feature type="active site" description="Nucleophile" evidence="5">
    <location>
        <position position="334"/>
    </location>
</feature>
<comment type="caution">
    <text evidence="7">The sequence shown here is derived from an EMBL/GenBank/DDBJ whole genome shotgun (WGS) entry which is preliminary data.</text>
</comment>
<evidence type="ECO:0000313" key="7">
    <source>
        <dbReference type="EMBL" id="THY35400.1"/>
    </source>
</evidence>
<evidence type="ECO:0000256" key="4">
    <source>
        <dbReference type="PIRNR" id="PIRNR018169"/>
    </source>
</evidence>
<keyword evidence="6" id="KW-0472">Membrane</keyword>
<evidence type="ECO:0000256" key="3">
    <source>
        <dbReference type="ARBA" id="ARBA00023098"/>
    </source>
</evidence>
<dbReference type="InterPro" id="IPR029058">
    <property type="entry name" value="AB_hydrolase_fold"/>
</dbReference>
<evidence type="ECO:0000256" key="6">
    <source>
        <dbReference type="SAM" id="Phobius"/>
    </source>
</evidence>
<dbReference type="EC" id="3.1.1.47" evidence="4"/>
<sequence length="512" mass="56219">MIRRGHLPKISILSGHNFNVSLIMSRSRVPPILRPRLTPKYIASSVVAIYVLYCWLWGMPLLSSNLPAYTGPHPVGTIDIESPCDGRKTSDVKFKSNGQPAFLLETVLFSVYYPSIKGAKSDKPKHLWVPKPLSITAEGYAKFAHISNFLTNSIFTVALWGLAGSITIPANVDVPLREIAPSFEFTEHGAGKPEVGNDGFPVIVFSHGMASSRTDYTHFCGELASRGYIVAAIEHRDGSGPGSMVMDIDGSERAVYHFGLGDLDVDDSFDTSELKQAQLDFRQAEIEETVRVLKAINDGSGTTIYEMNPRKEGEHLASWEGKLDMTNVTMSGHSYGATGALQALKGAPCPERPFHGGLILDPGKSSGPLNHDVDVPVLVIHSNSWSKKHSVFFGRPHFDVVKDLVVDVNKRGKAAWFMTSLGTSHPSVTDAPLIEPMLLSWTTGSTIDVYDGVDVYVNVTEEFMIFQKAQRRTGLLALDVTHPDYDSSTNGTQEMPQAYQRFWQIHVAPEST</sequence>
<dbReference type="GO" id="GO:0003847">
    <property type="term" value="F:1-alkyl-2-acetylglycerophosphocholine esterase activity"/>
    <property type="evidence" value="ECO:0007669"/>
    <property type="project" value="UniProtKB-UniRule"/>
</dbReference>
<dbReference type="Gene3D" id="3.40.50.1820">
    <property type="entry name" value="alpha/beta hydrolase"/>
    <property type="match status" value="1"/>
</dbReference>
<dbReference type="InterPro" id="IPR016715">
    <property type="entry name" value="PAF_acetylhydro_eukaryote"/>
</dbReference>
<dbReference type="Proteomes" id="UP000306584">
    <property type="component" value="Unassembled WGS sequence"/>
</dbReference>
<dbReference type="Pfam" id="PF03403">
    <property type="entry name" value="PAF-AH_p_II"/>
    <property type="match status" value="1"/>
</dbReference>
<dbReference type="AlphaFoldDB" id="A0A4S9LZS0"/>
<keyword evidence="6" id="KW-1133">Transmembrane helix</keyword>
<evidence type="ECO:0000256" key="1">
    <source>
        <dbReference type="ARBA" id="ARBA00022801"/>
    </source>
</evidence>
<dbReference type="PIRSF" id="PIRSF018169">
    <property type="entry name" value="PAF_acetylhydrolase"/>
    <property type="match status" value="1"/>
</dbReference>
<name>A0A4S9LZS0_AURPU</name>
<proteinExistence type="inferred from homology"/>
<dbReference type="PANTHER" id="PTHR10272:SF11">
    <property type="entry name" value="PHOSPHOLIPASE-RELATED"/>
    <property type="match status" value="1"/>
</dbReference>
<evidence type="ECO:0000313" key="8">
    <source>
        <dbReference type="Proteomes" id="UP000306584"/>
    </source>
</evidence>
<protein>
    <recommendedName>
        <fullName evidence="4">Putative phospholipase</fullName>
        <ecNumber evidence="4">3.1.1.47</ecNumber>
    </recommendedName>
</protein>
<comment type="catalytic activity">
    <reaction evidence="4">
        <text>a 1-O-alkyl-2-acetyl-sn-glycero-3-phosphocholine + H2O = a 1-O-alkyl-sn-glycero-3-phosphocholine + acetate + H(+)</text>
        <dbReference type="Rhea" id="RHEA:17777"/>
        <dbReference type="ChEBI" id="CHEBI:15377"/>
        <dbReference type="ChEBI" id="CHEBI:15378"/>
        <dbReference type="ChEBI" id="CHEBI:30089"/>
        <dbReference type="ChEBI" id="CHEBI:30909"/>
        <dbReference type="ChEBI" id="CHEBI:36707"/>
        <dbReference type="EC" id="3.1.1.47"/>
    </reaction>
</comment>
<feature type="active site" description="Charge relay system" evidence="5">
    <location>
        <position position="425"/>
    </location>
</feature>
<evidence type="ECO:0000256" key="2">
    <source>
        <dbReference type="ARBA" id="ARBA00022963"/>
    </source>
</evidence>
<feature type="transmembrane region" description="Helical" evidence="6">
    <location>
        <begin position="41"/>
        <end position="58"/>
    </location>
</feature>
<comment type="similarity">
    <text evidence="4">Belongs to the serine esterase family.</text>
</comment>
<keyword evidence="1 4" id="KW-0378">Hydrolase</keyword>
<keyword evidence="3 4" id="KW-0443">Lipid metabolism</keyword>
<dbReference type="GO" id="GO:0016042">
    <property type="term" value="P:lipid catabolic process"/>
    <property type="evidence" value="ECO:0007669"/>
    <property type="project" value="UniProtKB-KW"/>
</dbReference>
<evidence type="ECO:0000256" key="5">
    <source>
        <dbReference type="PIRSR" id="PIRSR018169-1"/>
    </source>
</evidence>
<accession>A0A4S9LZS0</accession>